<evidence type="ECO:0000313" key="4">
    <source>
        <dbReference type="EMBL" id="SDF39995.1"/>
    </source>
</evidence>
<accession>A0A8G2F241</accession>
<reference evidence="4 5" key="1">
    <citation type="submission" date="2016-10" db="EMBL/GenBank/DDBJ databases">
        <authorList>
            <person name="Varghese N."/>
            <person name="Submissions S."/>
        </authorList>
    </citation>
    <scope>NUCLEOTIDE SEQUENCE [LARGE SCALE GENOMIC DNA]</scope>
    <source>
        <strain evidence="4 5">DSM 18839</strain>
    </source>
</reference>
<dbReference type="AlphaFoldDB" id="A0A8G2F241"/>
<sequence>MKMDTPQTLRMPPDGPIQGPSRRQQSIARFLTMLLLGLALQSADPFNFLTYTERKTLDLFSFVMGPELRSDWNEEMAVVLIDDVFVENHSQWPMPYIDHARVLKKILTFEPRAVFIDLLFAKDKDVKGIVPLILVLNEYKRKNISVFVTSAESRSGMLPQIANLVTPVTTRVTRDEIDYQDYRLWRQSSMTNQAPANALIESYCERTPADPARHAIWGEACNRLLEQRELNLHADPMLLLWGTREAEANQNAFKCNPKVGEDWQRQVVNWFSLEPEDTLQRCPRYPTLLLDNLLGGFPDDKLAEYLGDKVVLYGPEIEGATVWTTPPTHEALSATYTHATALENLLIYGNGYFVKDKKVLGVSLQFLFELAIWVMLCLIVAFGRNAVSSVAPGPNNTIAYRFLFDLSSFVLLNAVGILLTVVQVTAFNIAPANLLGIIAIVFAISSVHNSQYFSYLEERLQVLVRALTVLPQQPQRNRP</sequence>
<evidence type="ECO:0000256" key="2">
    <source>
        <dbReference type="SAM" id="Phobius"/>
    </source>
</evidence>
<keyword evidence="2" id="KW-0472">Membrane</keyword>
<organism evidence="4 5">
    <name type="scientific">Thalassobaculum litoreum DSM 18839</name>
    <dbReference type="NCBI Taxonomy" id="1123362"/>
    <lineage>
        <taxon>Bacteria</taxon>
        <taxon>Pseudomonadati</taxon>
        <taxon>Pseudomonadota</taxon>
        <taxon>Alphaproteobacteria</taxon>
        <taxon>Rhodospirillales</taxon>
        <taxon>Thalassobaculaceae</taxon>
        <taxon>Thalassobaculum</taxon>
    </lineage>
</organism>
<comment type="caution">
    <text evidence="4">The sequence shown here is derived from an EMBL/GenBank/DDBJ whole genome shotgun (WGS) entry which is preliminary data.</text>
</comment>
<dbReference type="Pfam" id="PF05226">
    <property type="entry name" value="CHASE2"/>
    <property type="match status" value="1"/>
</dbReference>
<dbReference type="OrthoDB" id="7348688at2"/>
<feature type="transmembrane region" description="Helical" evidence="2">
    <location>
        <begin position="402"/>
        <end position="422"/>
    </location>
</feature>
<gene>
    <name evidence="4" type="ORF">SAMN05660686_01166</name>
</gene>
<name>A0A8G2F241_9PROT</name>
<feature type="domain" description="CHASE2" evidence="3">
    <location>
        <begin position="49"/>
        <end position="380"/>
    </location>
</feature>
<evidence type="ECO:0000259" key="3">
    <source>
        <dbReference type="SMART" id="SM01080"/>
    </source>
</evidence>
<keyword evidence="2" id="KW-1133">Transmembrane helix</keyword>
<dbReference type="SMART" id="SM01080">
    <property type="entry name" value="CHASE2"/>
    <property type="match status" value="1"/>
</dbReference>
<dbReference type="InterPro" id="IPR007890">
    <property type="entry name" value="CHASE2"/>
</dbReference>
<protein>
    <submittedName>
        <fullName evidence="4">CHASE2 domain-containing protein</fullName>
    </submittedName>
</protein>
<keyword evidence="2" id="KW-0812">Transmembrane</keyword>
<proteinExistence type="predicted"/>
<feature type="transmembrane region" description="Helical" evidence="2">
    <location>
        <begin position="428"/>
        <end position="447"/>
    </location>
</feature>
<dbReference type="EMBL" id="FNBW01000003">
    <property type="protein sequence ID" value="SDF39995.1"/>
    <property type="molecule type" value="Genomic_DNA"/>
</dbReference>
<dbReference type="Proteomes" id="UP000198615">
    <property type="component" value="Unassembled WGS sequence"/>
</dbReference>
<feature type="transmembrane region" description="Helical" evidence="2">
    <location>
        <begin position="362"/>
        <end position="382"/>
    </location>
</feature>
<keyword evidence="5" id="KW-1185">Reference proteome</keyword>
<feature type="region of interest" description="Disordered" evidence="1">
    <location>
        <begin position="1"/>
        <end position="21"/>
    </location>
</feature>
<evidence type="ECO:0000256" key="1">
    <source>
        <dbReference type="SAM" id="MobiDB-lite"/>
    </source>
</evidence>
<evidence type="ECO:0000313" key="5">
    <source>
        <dbReference type="Proteomes" id="UP000198615"/>
    </source>
</evidence>
<dbReference type="RefSeq" id="WP_093148868.1">
    <property type="nucleotide sequence ID" value="NZ_FNBW01000003.1"/>
</dbReference>